<dbReference type="GO" id="GO:0030170">
    <property type="term" value="F:pyridoxal phosphate binding"/>
    <property type="evidence" value="ECO:0007669"/>
    <property type="project" value="InterPro"/>
</dbReference>
<comment type="cofactor">
    <cofactor evidence="1">
        <name>pyridoxal 5'-phosphate</name>
        <dbReference type="ChEBI" id="CHEBI:597326"/>
    </cofactor>
</comment>
<dbReference type="CDD" id="cd00610">
    <property type="entry name" value="OAT_like"/>
    <property type="match status" value="1"/>
</dbReference>
<gene>
    <name evidence="9" type="ORF">A3J46_00775</name>
</gene>
<evidence type="ECO:0000256" key="1">
    <source>
        <dbReference type="ARBA" id="ARBA00001933"/>
    </source>
</evidence>
<dbReference type="GO" id="GO:0042802">
    <property type="term" value="F:identical protein binding"/>
    <property type="evidence" value="ECO:0007669"/>
    <property type="project" value="TreeGrafter"/>
</dbReference>
<dbReference type="UniPathway" id="UPA00098">
    <property type="reaction ID" value="UER00358"/>
</dbReference>
<protein>
    <recommendedName>
        <fullName evidence="3">ornithine aminotransferase</fullName>
        <ecNumber evidence="3">2.6.1.13</ecNumber>
    </recommendedName>
    <alternativeName>
        <fullName evidence="7">Ornithine--oxo-acid aminotransferase</fullName>
    </alternativeName>
</protein>
<evidence type="ECO:0000256" key="5">
    <source>
        <dbReference type="ARBA" id="ARBA00022679"/>
    </source>
</evidence>
<dbReference type="EC" id="2.6.1.13" evidence="3"/>
<evidence type="ECO:0000256" key="3">
    <source>
        <dbReference type="ARBA" id="ARBA00012924"/>
    </source>
</evidence>
<proteinExistence type="inferred from homology"/>
<dbReference type="SUPFAM" id="SSF53383">
    <property type="entry name" value="PLP-dependent transferases"/>
    <property type="match status" value="1"/>
</dbReference>
<dbReference type="InterPro" id="IPR050103">
    <property type="entry name" value="Class-III_PLP-dep_AT"/>
</dbReference>
<dbReference type="Pfam" id="PF00202">
    <property type="entry name" value="Aminotran_3"/>
    <property type="match status" value="1"/>
</dbReference>
<dbReference type="EMBL" id="MGJP01000026">
    <property type="protein sequence ID" value="OGN09784.1"/>
    <property type="molecule type" value="Genomic_DNA"/>
</dbReference>
<dbReference type="AlphaFoldDB" id="A0A1F8F9E7"/>
<evidence type="ECO:0000256" key="6">
    <source>
        <dbReference type="ARBA" id="ARBA00022898"/>
    </source>
</evidence>
<sequence>MDTRSLQIIEEANKFAANNYDPLPIVIESGMNVWAYDTEGKCYVDCLSCYSALNFGYNHPRLIKALNAQADKVCVTSRAVHTKNLGEFCREVSKLCGLDKVLPMNTGAEGVETAIKIARKWGYKVKRVQPNQANIIVCDHNFHGRTTTVISFSSEDQYRDGFGPLTPGFKSIPFGDVNALSDAIDGNAVAFLVEPIQGEGGVNVPPKGYLADVERVCRNANILMVVDEVQTGFGRTGYDLAYQHDNVLPDMVILGKALGGGILPVSAVVAKESVMEVIKPGDHGSTFGGNPLACAVGIEAIRLLKDARLSKRSEDMGSKFISGLRKIKSNRIKDIRGRGLMIGIELVSEDEAKSIQHKLLKSGILAGKSRNVLRINPPLIINKTILGYLLTQLEIALTT</sequence>
<dbReference type="InterPro" id="IPR015424">
    <property type="entry name" value="PyrdxlP-dep_Trfase"/>
</dbReference>
<dbReference type="InterPro" id="IPR010164">
    <property type="entry name" value="Orn_aminotrans"/>
</dbReference>
<dbReference type="FunFam" id="3.40.640.10:FF:000011">
    <property type="entry name" value="Ornithine aminotransferase"/>
    <property type="match status" value="1"/>
</dbReference>
<comment type="similarity">
    <text evidence="8">Belongs to the class-III pyridoxal-phosphate-dependent aminotransferase family.</text>
</comment>
<organism evidence="9 10">
    <name type="scientific">Candidatus Yanofskybacteria bacterium RIFCSPHIGHO2_02_FULL_41_11</name>
    <dbReference type="NCBI Taxonomy" id="1802675"/>
    <lineage>
        <taxon>Bacteria</taxon>
        <taxon>Candidatus Yanofskyibacteriota</taxon>
    </lineage>
</organism>
<accession>A0A1F8F9E7</accession>
<keyword evidence="4" id="KW-0032">Aminotransferase</keyword>
<evidence type="ECO:0000256" key="4">
    <source>
        <dbReference type="ARBA" id="ARBA00022576"/>
    </source>
</evidence>
<dbReference type="InterPro" id="IPR015422">
    <property type="entry name" value="PyrdxlP-dep_Trfase_small"/>
</dbReference>
<dbReference type="GO" id="GO:0055129">
    <property type="term" value="P:L-proline biosynthetic process"/>
    <property type="evidence" value="ECO:0007669"/>
    <property type="project" value="UniProtKB-UniPathway"/>
</dbReference>
<evidence type="ECO:0000256" key="8">
    <source>
        <dbReference type="RuleBase" id="RU003560"/>
    </source>
</evidence>
<name>A0A1F8F9E7_9BACT</name>
<dbReference type="PIRSF" id="PIRSF000521">
    <property type="entry name" value="Transaminase_4ab_Lys_Orn"/>
    <property type="match status" value="1"/>
</dbReference>
<keyword evidence="5" id="KW-0808">Transferase</keyword>
<evidence type="ECO:0000256" key="7">
    <source>
        <dbReference type="ARBA" id="ARBA00030587"/>
    </source>
</evidence>
<dbReference type="NCBIfam" id="TIGR01885">
    <property type="entry name" value="Orn_aminotrans"/>
    <property type="match status" value="1"/>
</dbReference>
<keyword evidence="6 8" id="KW-0663">Pyridoxal phosphate</keyword>
<dbReference type="PANTHER" id="PTHR11986:SF18">
    <property type="entry name" value="ORNITHINE AMINOTRANSFERASE, MITOCHONDRIAL"/>
    <property type="match status" value="1"/>
</dbReference>
<dbReference type="Gene3D" id="3.40.640.10">
    <property type="entry name" value="Type I PLP-dependent aspartate aminotransferase-like (Major domain)"/>
    <property type="match status" value="1"/>
</dbReference>
<reference evidence="9 10" key="1">
    <citation type="journal article" date="2016" name="Nat. Commun.">
        <title>Thousands of microbial genomes shed light on interconnected biogeochemical processes in an aquifer system.</title>
        <authorList>
            <person name="Anantharaman K."/>
            <person name="Brown C.T."/>
            <person name="Hug L.A."/>
            <person name="Sharon I."/>
            <person name="Castelle C.J."/>
            <person name="Probst A.J."/>
            <person name="Thomas B.C."/>
            <person name="Singh A."/>
            <person name="Wilkins M.J."/>
            <person name="Karaoz U."/>
            <person name="Brodie E.L."/>
            <person name="Williams K.H."/>
            <person name="Hubbard S.S."/>
            <person name="Banfield J.F."/>
        </authorList>
    </citation>
    <scope>NUCLEOTIDE SEQUENCE [LARGE SCALE GENOMIC DNA]</scope>
</reference>
<dbReference type="Gene3D" id="3.90.1150.10">
    <property type="entry name" value="Aspartate Aminotransferase, domain 1"/>
    <property type="match status" value="1"/>
</dbReference>
<dbReference type="InterPro" id="IPR005814">
    <property type="entry name" value="Aminotrans_3"/>
</dbReference>
<evidence type="ECO:0000256" key="2">
    <source>
        <dbReference type="ARBA" id="ARBA00004998"/>
    </source>
</evidence>
<dbReference type="PROSITE" id="PS00600">
    <property type="entry name" value="AA_TRANSFER_CLASS_3"/>
    <property type="match status" value="1"/>
</dbReference>
<evidence type="ECO:0000313" key="10">
    <source>
        <dbReference type="Proteomes" id="UP000177167"/>
    </source>
</evidence>
<comment type="pathway">
    <text evidence="2">Amino-acid biosynthesis; L-proline biosynthesis; L-glutamate 5-semialdehyde from L-ornithine: step 1/1.</text>
</comment>
<dbReference type="GO" id="GO:0004587">
    <property type="term" value="F:ornithine aminotransferase activity"/>
    <property type="evidence" value="ECO:0007669"/>
    <property type="project" value="UniProtKB-EC"/>
</dbReference>
<evidence type="ECO:0000313" key="9">
    <source>
        <dbReference type="EMBL" id="OGN09784.1"/>
    </source>
</evidence>
<dbReference type="PANTHER" id="PTHR11986">
    <property type="entry name" value="AMINOTRANSFERASE CLASS III"/>
    <property type="match status" value="1"/>
</dbReference>
<dbReference type="InterPro" id="IPR049704">
    <property type="entry name" value="Aminotrans_3_PPA_site"/>
</dbReference>
<dbReference type="InterPro" id="IPR015421">
    <property type="entry name" value="PyrdxlP-dep_Trfase_major"/>
</dbReference>
<comment type="caution">
    <text evidence="9">The sequence shown here is derived from an EMBL/GenBank/DDBJ whole genome shotgun (WGS) entry which is preliminary data.</text>
</comment>
<dbReference type="Proteomes" id="UP000177167">
    <property type="component" value="Unassembled WGS sequence"/>
</dbReference>